<dbReference type="GO" id="GO:0016740">
    <property type="term" value="F:transferase activity"/>
    <property type="evidence" value="ECO:0007669"/>
    <property type="project" value="UniProtKB-KW"/>
</dbReference>
<reference evidence="1 2" key="1">
    <citation type="journal article" date="2013" name="Appl. Environ. Microbiol.">
        <title>The genome of the alga-associated marine flavobacterium Formosa agariphila KMM 3901T reveals a broad potential for degradation of algal polysaccharides.</title>
        <authorList>
            <person name="Mann A.J."/>
            <person name="Hahnke R.L."/>
            <person name="Huang S."/>
            <person name="Werner J."/>
            <person name="Xing P."/>
            <person name="Barbeyron T."/>
            <person name="Huettel B."/>
            <person name="Stueber K."/>
            <person name="Reinhardt R."/>
            <person name="Harder J."/>
            <person name="Gloeckner F.O."/>
            <person name="Amann R.I."/>
            <person name="Teeling H."/>
        </authorList>
    </citation>
    <scope>NUCLEOTIDE SEQUENCE [LARGE SCALE GENOMIC DNA]</scope>
    <source>
        <strain evidence="2">DSM 15362 / KCTC 12365 / LMG 23005 / KMM 3901</strain>
    </source>
</reference>
<dbReference type="AlphaFoldDB" id="T2KQU3"/>
<dbReference type="HOGENOM" id="CLU_041132_3_1_10"/>
<dbReference type="Proteomes" id="UP000016160">
    <property type="component" value="Chromosome"/>
</dbReference>
<organism evidence="1 2">
    <name type="scientific">Formosa agariphila (strain DSM 15362 / KCTC 12365 / LMG 23005 / KMM 3901 / M-2Alg 35-1)</name>
    <dbReference type="NCBI Taxonomy" id="1347342"/>
    <lineage>
        <taxon>Bacteria</taxon>
        <taxon>Pseudomonadati</taxon>
        <taxon>Bacteroidota</taxon>
        <taxon>Flavobacteriia</taxon>
        <taxon>Flavobacteriales</taxon>
        <taxon>Flavobacteriaceae</taxon>
        <taxon>Formosa</taxon>
    </lineage>
</organism>
<dbReference type="Pfam" id="PF13692">
    <property type="entry name" value="Glyco_trans_1_4"/>
    <property type="match status" value="1"/>
</dbReference>
<gene>
    <name evidence="1" type="ORF">BN863_35050</name>
</gene>
<keyword evidence="1" id="KW-0808">Transferase</keyword>
<dbReference type="SUPFAM" id="SSF53756">
    <property type="entry name" value="UDP-Glycosyltransferase/glycogen phosphorylase"/>
    <property type="match status" value="1"/>
</dbReference>
<protein>
    <submittedName>
        <fullName evidence="1">Putative glycosyltransferase (GT4)</fullName>
    </submittedName>
</protein>
<dbReference type="RefSeq" id="WP_038532800.1">
    <property type="nucleotide sequence ID" value="NZ_HG315671.1"/>
</dbReference>
<evidence type="ECO:0000313" key="2">
    <source>
        <dbReference type="Proteomes" id="UP000016160"/>
    </source>
</evidence>
<dbReference type="EMBL" id="HG315671">
    <property type="protein sequence ID" value="CDF81217.1"/>
    <property type="molecule type" value="Genomic_DNA"/>
</dbReference>
<evidence type="ECO:0000313" key="1">
    <source>
        <dbReference type="EMBL" id="CDF81217.1"/>
    </source>
</evidence>
<sequence length="386" mass="45322">MNVIIIPFHDWRKSEREGFRTRDVHFIKAFSKDSEIEKILVINRPTTFLELAYNKQSKKINGEMLLSENGFTLSKVDTNIYVVDYHSKDIFTQIIKKHLWFIAKYNDEHYFNFIEKAKHVLKMETSNVVLQNVFAYKLAVKLDSKNKVFDAWDNFLKFPAYQKIKNEIYSGYKTLSENTFIWITNSLENVEFYKSTFKVENISLVKNGVKTDFIKNLKHVPEDLKHIQRPIIGFGGKISYLLNTDLINYLSADNPNASFVFVGQILDKEIFEKIEKRKNVYFLGDKHYDEYPNYVQNFDICIVPYNIREKQHGGDSIKAYEYLLTGKKVVGTRGNGLQDLEKHLYLVDSSEDFSSALKSVENNKPLININEHSWESKAKMLMRFFK</sequence>
<keyword evidence="2" id="KW-1185">Reference proteome</keyword>
<dbReference type="Gene3D" id="3.40.50.2000">
    <property type="entry name" value="Glycogen Phosphorylase B"/>
    <property type="match status" value="1"/>
</dbReference>
<name>T2KQU3_FORAG</name>
<accession>T2KQU3</accession>
<dbReference type="eggNOG" id="COG0438">
    <property type="taxonomic scope" value="Bacteria"/>
</dbReference>
<proteinExistence type="predicted"/>
<dbReference type="OrthoDB" id="9816564at2"/>
<dbReference type="PATRIC" id="fig|1347342.6.peg.3536"/>
<dbReference type="STRING" id="1347342.BN863_35050"/>